<dbReference type="InterPro" id="IPR021109">
    <property type="entry name" value="Peptidase_aspartic_dom_sf"/>
</dbReference>
<keyword evidence="3" id="KW-0808">Transferase</keyword>
<dbReference type="EC" id="2.7.7.49" evidence="1"/>
<keyword evidence="4" id="KW-0548">Nucleotidyltransferase</keyword>
<keyword evidence="13" id="KW-1185">Reference proteome</keyword>
<dbReference type="GO" id="GO:0004190">
    <property type="term" value="F:aspartic-type endopeptidase activity"/>
    <property type="evidence" value="ECO:0007669"/>
    <property type="project" value="UniProtKB-KW"/>
</dbReference>
<dbReference type="Gene3D" id="3.30.70.270">
    <property type="match status" value="1"/>
</dbReference>
<sequence length="1191" mass="135407">MVFSTNEEDNNQNLVAGSPSNAGLQTPSETTNPPNSSVTPSILRAPQTIFAVVAAPLVTSTSREAPLEWLKLRNAYEEVTRERCKDGKEDYRSVLKSGMEKNQLTDEFLLEKIHAITDNYRNQALPPVNELFLNELKMNITMKTFSHDFFEGEKGAKKKCNLLVNSLPEKLKEKVRNEIDCRSPEARTSVLKLSKLINQQALEQAIEDRALKRCNGANRKVTAREQRGAQMKKRLSDGRNQQYEKRPRKGDTRRVEKPADKKDKQGTKGAPQDGCFHCGCPHYLSGCPTATKDDRERLVSKQMSGLWRGGTANLRRLAECLPTQARSLVLEDTFSVDFCADSGSDRSGISRTVWERFVKVCPEVKAVQLKEPLDCRGADGKSIEMKWIVNLHLRLGAAAGSVRITKPVEFLIIPGDADEFLLGNDMLTMLGIDVQRQLELLVAGTVQNELDDEFDDVDEPRIGSSVDLSDELLVAVEKLVEKAVEKGFPAKLAPELRRIAVQFDIWRLKLGDDPPARVPPMKVRLRDGAKPYRCKARRYPLEVRNFLDDFNNELVRLGWVYENAESRWACPVLPVRKSGGEYRQTADYKSVNADIVAIVGVMPDLHVDLEEVKGAKFFGPFDFIKGYWQLALAEECQKWLSYMTHRKVYTPRRVPQADNSEMSRRTVAPPLAGTYLSKLERLFELLDFFGFKISPKKSSLFEQEVWCSPRPERIRALQTLPYPKNAGELQQFLCATNWMRDSLVDYAQKARPLQEALDLALAKASRRTKRVAAGIAIEFSDTERSAYDQMKEMLASSATLAFPKDGATILGSRHGSSGTDTRTLICLSGSFTGSQRNWSIIEKEAYPIVRACEKLSYLLLHPGGFRLYCDHRNLIYVFAPGKEVKKHIRGKLLRWSTKLMEYRYEVEHIDGEANVWADMISRWAGNHDPTVHLSRTRCRRKKTPVDDQKLLPQLLRPLDDPDFVWPSASAIRDTQQLHADCRPQVAVGDGENGWFIKDKVWIPRKADDQVQRLLVVAHCGPQGHRGRDAMMESVGRHFKVHHLRARIEHFPRVMPHFFGRQLLTGIEGRSYAFYGARAMFCSNDRFGVAPVWISDQGSHFKAEIVGELRRRLKARHEFTVVYSPWINGSVERANLEIMQMLRVMCLEYKVDTHDWTFFVPLLHASLNHTPVPSLGNAAQWDCSAVYRYHHR</sequence>
<feature type="region of interest" description="Disordered" evidence="10">
    <location>
        <begin position="217"/>
        <end position="271"/>
    </location>
</feature>
<evidence type="ECO:0000256" key="2">
    <source>
        <dbReference type="ARBA" id="ARBA00022670"/>
    </source>
</evidence>
<dbReference type="CDD" id="cd09274">
    <property type="entry name" value="RNase_HI_RT_Ty3"/>
    <property type="match status" value="1"/>
</dbReference>
<keyword evidence="6" id="KW-0064">Aspartyl protease</keyword>
<dbReference type="Gene3D" id="3.10.10.10">
    <property type="entry name" value="HIV Type 1 Reverse Transcriptase, subunit A, domain 1"/>
    <property type="match status" value="1"/>
</dbReference>
<name>A0AAD9GZA5_9STRA</name>
<proteinExistence type="predicted"/>
<evidence type="ECO:0000313" key="12">
    <source>
        <dbReference type="EMBL" id="KAK1947592.1"/>
    </source>
</evidence>
<dbReference type="InterPro" id="IPR041373">
    <property type="entry name" value="RT_RNaseH"/>
</dbReference>
<dbReference type="GO" id="GO:0004519">
    <property type="term" value="F:endonuclease activity"/>
    <property type="evidence" value="ECO:0007669"/>
    <property type="project" value="UniProtKB-KW"/>
</dbReference>
<dbReference type="InterPro" id="IPR051320">
    <property type="entry name" value="Viral_Replic_Matur_Polypro"/>
</dbReference>
<keyword evidence="7" id="KW-0255">Endonuclease</keyword>
<protein>
    <recommendedName>
        <fullName evidence="1">RNA-directed DNA polymerase</fullName>
        <ecNumber evidence="1">2.7.7.49</ecNumber>
    </recommendedName>
</protein>
<organism evidence="12 13">
    <name type="scientific">Phytophthora citrophthora</name>
    <dbReference type="NCBI Taxonomy" id="4793"/>
    <lineage>
        <taxon>Eukaryota</taxon>
        <taxon>Sar</taxon>
        <taxon>Stramenopiles</taxon>
        <taxon>Oomycota</taxon>
        <taxon>Peronosporomycetes</taxon>
        <taxon>Peronosporales</taxon>
        <taxon>Peronosporaceae</taxon>
        <taxon>Phytophthora</taxon>
    </lineage>
</organism>
<accession>A0AAD9GZA5</accession>
<evidence type="ECO:0000256" key="4">
    <source>
        <dbReference type="ARBA" id="ARBA00022695"/>
    </source>
</evidence>
<gene>
    <name evidence="12" type="ORF">P3T76_001602</name>
</gene>
<feature type="compositionally biased region" description="Polar residues" evidence="10">
    <location>
        <begin position="11"/>
        <end position="40"/>
    </location>
</feature>
<keyword evidence="8" id="KW-0378">Hydrolase</keyword>
<evidence type="ECO:0000256" key="7">
    <source>
        <dbReference type="ARBA" id="ARBA00022759"/>
    </source>
</evidence>
<evidence type="ECO:0000256" key="6">
    <source>
        <dbReference type="ARBA" id="ARBA00022750"/>
    </source>
</evidence>
<comment type="caution">
    <text evidence="12">The sequence shown here is derived from an EMBL/GenBank/DDBJ whole genome shotgun (WGS) entry which is preliminary data.</text>
</comment>
<dbReference type="Gene3D" id="3.30.420.10">
    <property type="entry name" value="Ribonuclease H-like superfamily/Ribonuclease H"/>
    <property type="match status" value="1"/>
</dbReference>
<dbReference type="InterPro" id="IPR012337">
    <property type="entry name" value="RNaseH-like_sf"/>
</dbReference>
<dbReference type="AlphaFoldDB" id="A0AAD9GZA5"/>
<dbReference type="SUPFAM" id="SSF56672">
    <property type="entry name" value="DNA/RNA polymerases"/>
    <property type="match status" value="1"/>
</dbReference>
<evidence type="ECO:0000256" key="1">
    <source>
        <dbReference type="ARBA" id="ARBA00012493"/>
    </source>
</evidence>
<dbReference type="EMBL" id="JASMQC010000002">
    <property type="protein sequence ID" value="KAK1947592.1"/>
    <property type="molecule type" value="Genomic_DNA"/>
</dbReference>
<feature type="compositionally biased region" description="Acidic residues" evidence="10">
    <location>
        <begin position="1"/>
        <end position="10"/>
    </location>
</feature>
<dbReference type="SUPFAM" id="SSF53098">
    <property type="entry name" value="Ribonuclease H-like"/>
    <property type="match status" value="1"/>
</dbReference>
<dbReference type="InterPro" id="IPR036397">
    <property type="entry name" value="RNaseH_sf"/>
</dbReference>
<keyword evidence="9" id="KW-0695">RNA-directed DNA polymerase</keyword>
<evidence type="ECO:0000256" key="3">
    <source>
        <dbReference type="ARBA" id="ARBA00022679"/>
    </source>
</evidence>
<evidence type="ECO:0000259" key="11">
    <source>
        <dbReference type="PROSITE" id="PS50994"/>
    </source>
</evidence>
<evidence type="ECO:0000256" key="9">
    <source>
        <dbReference type="ARBA" id="ARBA00022918"/>
    </source>
</evidence>
<dbReference type="Pfam" id="PF17917">
    <property type="entry name" value="RT_RNaseH"/>
    <property type="match status" value="1"/>
</dbReference>
<dbReference type="GO" id="GO:0006508">
    <property type="term" value="P:proteolysis"/>
    <property type="evidence" value="ECO:0007669"/>
    <property type="project" value="UniProtKB-KW"/>
</dbReference>
<dbReference type="GO" id="GO:0003964">
    <property type="term" value="F:RNA-directed DNA polymerase activity"/>
    <property type="evidence" value="ECO:0007669"/>
    <property type="project" value="UniProtKB-KW"/>
</dbReference>
<dbReference type="InterPro" id="IPR043502">
    <property type="entry name" value="DNA/RNA_pol_sf"/>
</dbReference>
<keyword evidence="2" id="KW-0645">Protease</keyword>
<dbReference type="PANTHER" id="PTHR33064:SF37">
    <property type="entry name" value="RIBONUCLEASE H"/>
    <property type="match status" value="1"/>
</dbReference>
<dbReference type="GO" id="GO:0015074">
    <property type="term" value="P:DNA integration"/>
    <property type="evidence" value="ECO:0007669"/>
    <property type="project" value="InterPro"/>
</dbReference>
<evidence type="ECO:0000256" key="10">
    <source>
        <dbReference type="SAM" id="MobiDB-lite"/>
    </source>
</evidence>
<dbReference type="InterPro" id="IPR001584">
    <property type="entry name" value="Integrase_cat-core"/>
</dbReference>
<dbReference type="PANTHER" id="PTHR33064">
    <property type="entry name" value="POL PROTEIN"/>
    <property type="match status" value="1"/>
</dbReference>
<feature type="region of interest" description="Disordered" evidence="10">
    <location>
        <begin position="1"/>
        <end position="41"/>
    </location>
</feature>
<evidence type="ECO:0000256" key="8">
    <source>
        <dbReference type="ARBA" id="ARBA00022801"/>
    </source>
</evidence>
<dbReference type="InterPro" id="IPR043128">
    <property type="entry name" value="Rev_trsase/Diguanyl_cyclase"/>
</dbReference>
<dbReference type="Proteomes" id="UP001259832">
    <property type="component" value="Unassembled WGS sequence"/>
</dbReference>
<reference evidence="12" key="1">
    <citation type="submission" date="2023-08" db="EMBL/GenBank/DDBJ databases">
        <title>Reference Genome Resource for the Citrus Pathogen Phytophthora citrophthora.</title>
        <authorList>
            <person name="Moller H."/>
            <person name="Coetzee B."/>
            <person name="Rose L.J."/>
            <person name="Van Niekerk J.M."/>
        </authorList>
    </citation>
    <scope>NUCLEOTIDE SEQUENCE</scope>
    <source>
        <strain evidence="12">STE-U-9442</strain>
    </source>
</reference>
<dbReference type="PROSITE" id="PS50994">
    <property type="entry name" value="INTEGRASE"/>
    <property type="match status" value="1"/>
</dbReference>
<dbReference type="Gene3D" id="2.40.70.10">
    <property type="entry name" value="Acid Proteases"/>
    <property type="match status" value="1"/>
</dbReference>
<feature type="domain" description="Integrase catalytic" evidence="11">
    <location>
        <begin position="1017"/>
        <end position="1187"/>
    </location>
</feature>
<dbReference type="GO" id="GO:0003676">
    <property type="term" value="F:nucleic acid binding"/>
    <property type="evidence" value="ECO:0007669"/>
    <property type="project" value="InterPro"/>
</dbReference>
<keyword evidence="5" id="KW-0540">Nuclease</keyword>
<evidence type="ECO:0000256" key="5">
    <source>
        <dbReference type="ARBA" id="ARBA00022722"/>
    </source>
</evidence>
<evidence type="ECO:0000313" key="13">
    <source>
        <dbReference type="Proteomes" id="UP001259832"/>
    </source>
</evidence>
<feature type="compositionally biased region" description="Basic and acidic residues" evidence="10">
    <location>
        <begin position="234"/>
        <end position="266"/>
    </location>
</feature>